<gene>
    <name evidence="2" type="ORF">KSP39_PZI002015</name>
</gene>
<dbReference type="GO" id="GO:0005507">
    <property type="term" value="F:copper ion binding"/>
    <property type="evidence" value="ECO:0007669"/>
    <property type="project" value="InterPro"/>
</dbReference>
<name>A0AAP0BZK7_9ASPA</name>
<evidence type="ECO:0000313" key="2">
    <source>
        <dbReference type="EMBL" id="KAK8954017.1"/>
    </source>
</evidence>
<dbReference type="InterPro" id="IPR015802">
    <property type="entry name" value="Cu_amine_oxidase_N3"/>
</dbReference>
<sequence>MEEPKQDHFTAAKRILRYVNGTRDHGQKYSSGGELKLVGYSDSDYGGDVNDRKSTSGYAFNMGTAAFSWSSKKQATIALSSCETEYIAATACACQAIWLRNLLGELHHAQEGPTTVLVDNMSAIQLAKNPVLHGRSKHIETRYYFLREQVEQKTVEEILLYFCTLADSTLAGAARTRLALAGAARTRRSSSHSPEQLALASHSSEQLALASHSPEQLALSGAAHCARPAAALEEVEISPNSSLESSRRKSSPESLAPFVSECSLKRFQHRVASAEKRRLIKLQCFAAGETANLYMRPLEGIIMVADLEEERIVDRVQ</sequence>
<accession>A0AAP0BZK7</accession>
<protein>
    <recommendedName>
        <fullName evidence="1">Copper amine oxidase N3-terminal domain-containing protein</fullName>
    </recommendedName>
</protein>
<dbReference type="PANTHER" id="PTHR11439:SF515">
    <property type="entry name" value="GAG-POL POLYPROTEIN"/>
    <property type="match status" value="1"/>
</dbReference>
<comment type="caution">
    <text evidence="2">The sequence shown here is derived from an EMBL/GenBank/DDBJ whole genome shotgun (WGS) entry which is preliminary data.</text>
</comment>
<organism evidence="2 3">
    <name type="scientific">Platanthera zijinensis</name>
    <dbReference type="NCBI Taxonomy" id="2320716"/>
    <lineage>
        <taxon>Eukaryota</taxon>
        <taxon>Viridiplantae</taxon>
        <taxon>Streptophyta</taxon>
        <taxon>Embryophyta</taxon>
        <taxon>Tracheophyta</taxon>
        <taxon>Spermatophyta</taxon>
        <taxon>Magnoliopsida</taxon>
        <taxon>Liliopsida</taxon>
        <taxon>Asparagales</taxon>
        <taxon>Orchidaceae</taxon>
        <taxon>Orchidoideae</taxon>
        <taxon>Orchideae</taxon>
        <taxon>Orchidinae</taxon>
        <taxon>Platanthera</taxon>
    </lineage>
</organism>
<feature type="domain" description="Copper amine oxidase N3-terminal" evidence="1">
    <location>
        <begin position="273"/>
        <end position="313"/>
    </location>
</feature>
<dbReference type="CDD" id="cd09272">
    <property type="entry name" value="RNase_HI_RT_Ty1"/>
    <property type="match status" value="1"/>
</dbReference>
<dbReference type="PANTHER" id="PTHR11439">
    <property type="entry name" value="GAG-POL-RELATED RETROTRANSPOSON"/>
    <property type="match status" value="1"/>
</dbReference>
<dbReference type="InterPro" id="IPR016182">
    <property type="entry name" value="Cu_amine_oxidase_N-reg"/>
</dbReference>
<keyword evidence="3" id="KW-1185">Reference proteome</keyword>
<dbReference type="GO" id="GO:0008131">
    <property type="term" value="F:primary methylamine oxidase activity"/>
    <property type="evidence" value="ECO:0007669"/>
    <property type="project" value="InterPro"/>
</dbReference>
<dbReference type="Gene3D" id="3.10.450.40">
    <property type="match status" value="1"/>
</dbReference>
<dbReference type="Pfam" id="PF02728">
    <property type="entry name" value="Cu_amine_oxidN3"/>
    <property type="match status" value="1"/>
</dbReference>
<evidence type="ECO:0000313" key="3">
    <source>
        <dbReference type="Proteomes" id="UP001418222"/>
    </source>
</evidence>
<evidence type="ECO:0000259" key="1">
    <source>
        <dbReference type="Pfam" id="PF02728"/>
    </source>
</evidence>
<dbReference type="GO" id="GO:0048038">
    <property type="term" value="F:quinone binding"/>
    <property type="evidence" value="ECO:0007669"/>
    <property type="project" value="InterPro"/>
</dbReference>
<dbReference type="EMBL" id="JBBWWQ010000002">
    <property type="protein sequence ID" value="KAK8954017.1"/>
    <property type="molecule type" value="Genomic_DNA"/>
</dbReference>
<dbReference type="SUPFAM" id="SSF54416">
    <property type="entry name" value="Amine oxidase N-terminal region"/>
    <property type="match status" value="1"/>
</dbReference>
<dbReference type="Proteomes" id="UP001418222">
    <property type="component" value="Unassembled WGS sequence"/>
</dbReference>
<reference evidence="2 3" key="1">
    <citation type="journal article" date="2022" name="Nat. Plants">
        <title>Genomes of leafy and leafless Platanthera orchids illuminate the evolution of mycoheterotrophy.</title>
        <authorList>
            <person name="Li M.H."/>
            <person name="Liu K.W."/>
            <person name="Li Z."/>
            <person name="Lu H.C."/>
            <person name="Ye Q.L."/>
            <person name="Zhang D."/>
            <person name="Wang J.Y."/>
            <person name="Li Y.F."/>
            <person name="Zhong Z.M."/>
            <person name="Liu X."/>
            <person name="Yu X."/>
            <person name="Liu D.K."/>
            <person name="Tu X.D."/>
            <person name="Liu B."/>
            <person name="Hao Y."/>
            <person name="Liao X.Y."/>
            <person name="Jiang Y.T."/>
            <person name="Sun W.H."/>
            <person name="Chen J."/>
            <person name="Chen Y.Q."/>
            <person name="Ai Y."/>
            <person name="Zhai J.W."/>
            <person name="Wu S.S."/>
            <person name="Zhou Z."/>
            <person name="Hsiao Y.Y."/>
            <person name="Wu W.L."/>
            <person name="Chen Y.Y."/>
            <person name="Lin Y.F."/>
            <person name="Hsu J.L."/>
            <person name="Li C.Y."/>
            <person name="Wang Z.W."/>
            <person name="Zhao X."/>
            <person name="Zhong W.Y."/>
            <person name="Ma X.K."/>
            <person name="Ma L."/>
            <person name="Huang J."/>
            <person name="Chen G.Z."/>
            <person name="Huang M.Z."/>
            <person name="Huang L."/>
            <person name="Peng D.H."/>
            <person name="Luo Y.B."/>
            <person name="Zou S.Q."/>
            <person name="Chen S.P."/>
            <person name="Lan S."/>
            <person name="Tsai W.C."/>
            <person name="Van de Peer Y."/>
            <person name="Liu Z.J."/>
        </authorList>
    </citation>
    <scope>NUCLEOTIDE SEQUENCE [LARGE SCALE GENOMIC DNA]</scope>
    <source>
        <strain evidence="2">Lor287</strain>
    </source>
</reference>
<dbReference type="GO" id="GO:0009308">
    <property type="term" value="P:amine metabolic process"/>
    <property type="evidence" value="ECO:0007669"/>
    <property type="project" value="InterPro"/>
</dbReference>
<proteinExistence type="predicted"/>
<dbReference type="AlphaFoldDB" id="A0AAP0BZK7"/>